<dbReference type="InterPro" id="IPR053772">
    <property type="entry name" value="At1g61320/At1g61330-like"/>
</dbReference>
<dbReference type="InterPro" id="IPR032675">
    <property type="entry name" value="LRR_dom_sf"/>
</dbReference>
<sequence length="398" mass="45842">MNLLNYMRFVALPLFSSFQCLLFYLFHFILRVDSLVTFLEQHISKDWISQLPNEVICCILSFLSLKEAGRTSVLSERWKHLWKYVPALDFNAISALCKAVTREEYVISLKRERCKFVNWVNQVLEFHQTLDLNKFRVYTDLDDSFGADITKWLQYAFDKRVERLEVSLSQHGPGFLPAFGNCVFPSPCLGHRFWNSLKVLILKRVLISGADLEFFLHNCKFLESLVVHCSSYLSTLEVCGPTIALQHLEICFCPLKKLIVCDAYNLISLSVGVPKVLVLDNVPRLVHIHITNVRYNVEDLFHRLWCCFSELEVLSLALNIEKTREYEGKLPQPHALKQLLIELYLYQGESTFGLLVCLDSFFRASPNLEKFVAKLKYPLEKLSSTGIESEMCPASSGC</sequence>
<keyword evidence="1" id="KW-0812">Transmembrane</keyword>
<feature type="domain" description="F-box" evidence="2">
    <location>
        <begin position="48"/>
        <end position="85"/>
    </location>
</feature>
<dbReference type="PANTHER" id="PTHR34145:SF68">
    <property type="entry name" value="FBD DOMAIN-CONTAINING PROTEIN"/>
    <property type="match status" value="1"/>
</dbReference>
<evidence type="ECO:0000256" key="1">
    <source>
        <dbReference type="SAM" id="Phobius"/>
    </source>
</evidence>
<reference evidence="4" key="1">
    <citation type="submission" date="2023-03" db="EMBL/GenBank/DDBJ databases">
        <authorList>
            <person name="Julca I."/>
        </authorList>
    </citation>
    <scope>NUCLEOTIDE SEQUENCE</scope>
</reference>
<dbReference type="InterPro" id="IPR001810">
    <property type="entry name" value="F-box_dom"/>
</dbReference>
<organism evidence="4 5">
    <name type="scientific">Oldenlandia corymbosa var. corymbosa</name>
    <dbReference type="NCBI Taxonomy" id="529605"/>
    <lineage>
        <taxon>Eukaryota</taxon>
        <taxon>Viridiplantae</taxon>
        <taxon>Streptophyta</taxon>
        <taxon>Embryophyta</taxon>
        <taxon>Tracheophyta</taxon>
        <taxon>Spermatophyta</taxon>
        <taxon>Magnoliopsida</taxon>
        <taxon>eudicotyledons</taxon>
        <taxon>Gunneridae</taxon>
        <taxon>Pentapetalae</taxon>
        <taxon>asterids</taxon>
        <taxon>lamiids</taxon>
        <taxon>Gentianales</taxon>
        <taxon>Rubiaceae</taxon>
        <taxon>Rubioideae</taxon>
        <taxon>Spermacoceae</taxon>
        <taxon>Hedyotis-Oldenlandia complex</taxon>
        <taxon>Oldenlandia</taxon>
    </lineage>
</organism>
<dbReference type="PANTHER" id="PTHR34145">
    <property type="entry name" value="OS02G0105600 PROTEIN"/>
    <property type="match status" value="1"/>
</dbReference>
<keyword evidence="1" id="KW-0472">Membrane</keyword>
<dbReference type="AlphaFoldDB" id="A0AAV1CD29"/>
<gene>
    <name evidence="4" type="ORF">OLC1_LOCUS4844</name>
</gene>
<dbReference type="InterPro" id="IPR055357">
    <property type="entry name" value="LRR_At1g61320_AtMIF1"/>
</dbReference>
<dbReference type="Pfam" id="PF23622">
    <property type="entry name" value="LRR_At1g61320_AtMIF1"/>
    <property type="match status" value="1"/>
</dbReference>
<dbReference type="SUPFAM" id="SSF52047">
    <property type="entry name" value="RNI-like"/>
    <property type="match status" value="1"/>
</dbReference>
<dbReference type="InterPro" id="IPR053781">
    <property type="entry name" value="F-box_AtFBL13-like"/>
</dbReference>
<dbReference type="EMBL" id="OX459119">
    <property type="protein sequence ID" value="CAI9093436.1"/>
    <property type="molecule type" value="Genomic_DNA"/>
</dbReference>
<keyword evidence="1" id="KW-1133">Transmembrane helix</keyword>
<evidence type="ECO:0000259" key="2">
    <source>
        <dbReference type="Pfam" id="PF00646"/>
    </source>
</evidence>
<dbReference type="Gene3D" id="3.80.10.10">
    <property type="entry name" value="Ribonuclease Inhibitor"/>
    <property type="match status" value="1"/>
</dbReference>
<proteinExistence type="predicted"/>
<dbReference type="Pfam" id="PF00646">
    <property type="entry name" value="F-box"/>
    <property type="match status" value="1"/>
</dbReference>
<evidence type="ECO:0000313" key="5">
    <source>
        <dbReference type="Proteomes" id="UP001161247"/>
    </source>
</evidence>
<dbReference type="InterPro" id="IPR036047">
    <property type="entry name" value="F-box-like_dom_sf"/>
</dbReference>
<evidence type="ECO:0000313" key="4">
    <source>
        <dbReference type="EMBL" id="CAI9093436.1"/>
    </source>
</evidence>
<name>A0AAV1CD29_OLDCO</name>
<dbReference type="CDD" id="cd22160">
    <property type="entry name" value="F-box_AtFBL13-like"/>
    <property type="match status" value="1"/>
</dbReference>
<feature type="domain" description="At1g61320/AtMIF1 LRR" evidence="3">
    <location>
        <begin position="180"/>
        <end position="375"/>
    </location>
</feature>
<accession>A0AAV1CD29</accession>
<protein>
    <submittedName>
        <fullName evidence="4">OLC1v1028940C3</fullName>
    </submittedName>
</protein>
<evidence type="ECO:0000259" key="3">
    <source>
        <dbReference type="Pfam" id="PF23622"/>
    </source>
</evidence>
<dbReference type="Proteomes" id="UP001161247">
    <property type="component" value="Chromosome 2"/>
</dbReference>
<keyword evidence="5" id="KW-1185">Reference proteome</keyword>
<dbReference type="Gene3D" id="1.20.1280.50">
    <property type="match status" value="1"/>
</dbReference>
<feature type="transmembrane region" description="Helical" evidence="1">
    <location>
        <begin position="6"/>
        <end position="26"/>
    </location>
</feature>
<dbReference type="SUPFAM" id="SSF81383">
    <property type="entry name" value="F-box domain"/>
    <property type="match status" value="1"/>
</dbReference>